<keyword evidence="2" id="KW-0812">Transmembrane</keyword>
<keyword evidence="2" id="KW-1133">Transmembrane helix</keyword>
<dbReference type="RefSeq" id="WP_358355032.1">
    <property type="nucleotide sequence ID" value="NZ_JBEZFP010000041.1"/>
</dbReference>
<feature type="compositionally biased region" description="Low complexity" evidence="1">
    <location>
        <begin position="79"/>
        <end position="91"/>
    </location>
</feature>
<comment type="caution">
    <text evidence="4">The sequence shown here is derived from an EMBL/GenBank/DDBJ whole genome shotgun (WGS) entry which is preliminary data.</text>
</comment>
<dbReference type="Pfam" id="PF00905">
    <property type="entry name" value="Transpeptidase"/>
    <property type="match status" value="1"/>
</dbReference>
<proteinExistence type="predicted"/>
<dbReference type="InterPro" id="IPR001460">
    <property type="entry name" value="PCN-bd_Tpept"/>
</dbReference>
<gene>
    <name evidence="4" type="ORF">AB0C36_17730</name>
</gene>
<dbReference type="SUPFAM" id="SSF56601">
    <property type="entry name" value="beta-lactamase/transpeptidase-like"/>
    <property type="match status" value="1"/>
</dbReference>
<feature type="compositionally biased region" description="Low complexity" evidence="1">
    <location>
        <begin position="44"/>
        <end position="69"/>
    </location>
</feature>
<dbReference type="PANTHER" id="PTHR30627:SF24">
    <property type="entry name" value="PENICILLIN-BINDING PROTEIN 4B"/>
    <property type="match status" value="1"/>
</dbReference>
<dbReference type="Proteomes" id="UP001551482">
    <property type="component" value="Unassembled WGS sequence"/>
</dbReference>
<reference evidence="4 5" key="1">
    <citation type="submission" date="2024-06" db="EMBL/GenBank/DDBJ databases">
        <title>The Natural Products Discovery Center: Release of the First 8490 Sequenced Strains for Exploring Actinobacteria Biosynthetic Diversity.</title>
        <authorList>
            <person name="Kalkreuter E."/>
            <person name="Kautsar S.A."/>
            <person name="Yang D."/>
            <person name="Bader C.D."/>
            <person name="Teijaro C.N."/>
            <person name="Fluegel L."/>
            <person name="Davis C.M."/>
            <person name="Simpson J.R."/>
            <person name="Lauterbach L."/>
            <person name="Steele A.D."/>
            <person name="Gui C."/>
            <person name="Meng S."/>
            <person name="Li G."/>
            <person name="Viehrig K."/>
            <person name="Ye F."/>
            <person name="Su P."/>
            <person name="Kiefer A.F."/>
            <person name="Nichols A."/>
            <person name="Cepeda A.J."/>
            <person name="Yan W."/>
            <person name="Fan B."/>
            <person name="Jiang Y."/>
            <person name="Adhikari A."/>
            <person name="Zheng C.-J."/>
            <person name="Schuster L."/>
            <person name="Cowan T.M."/>
            <person name="Smanski M.J."/>
            <person name="Chevrette M.G."/>
            <person name="De Carvalho L.P.S."/>
            <person name="Shen B."/>
        </authorList>
    </citation>
    <scope>NUCLEOTIDE SEQUENCE [LARGE SCALE GENOMIC DNA]</scope>
    <source>
        <strain evidence="4 5">NPDC048946</strain>
    </source>
</reference>
<dbReference type="InterPro" id="IPR012338">
    <property type="entry name" value="Beta-lactam/transpept-like"/>
</dbReference>
<dbReference type="Gene3D" id="3.40.710.10">
    <property type="entry name" value="DD-peptidase/beta-lactamase superfamily"/>
    <property type="match status" value="1"/>
</dbReference>
<feature type="region of interest" description="Disordered" evidence="1">
    <location>
        <begin position="40"/>
        <end position="100"/>
    </location>
</feature>
<dbReference type="InterPro" id="IPR050515">
    <property type="entry name" value="Beta-lactam/transpept"/>
</dbReference>
<accession>A0ABV3DKD3</accession>
<evidence type="ECO:0000313" key="4">
    <source>
        <dbReference type="EMBL" id="MEU8135349.1"/>
    </source>
</evidence>
<evidence type="ECO:0000313" key="5">
    <source>
        <dbReference type="Proteomes" id="UP001551482"/>
    </source>
</evidence>
<feature type="domain" description="Penicillin-binding protein transpeptidase" evidence="3">
    <location>
        <begin position="119"/>
        <end position="380"/>
    </location>
</feature>
<evidence type="ECO:0000256" key="1">
    <source>
        <dbReference type="SAM" id="MobiDB-lite"/>
    </source>
</evidence>
<sequence>MSHRTASTAKGMLGAVMGLILIGVIAVGGVIGYRQFVADDGEGSDSSAPVSSVSDRPYPTGPAAPNAAPTVPPPPSSAPPSTSASPSPTAAETGPGSGTRVPELQAAAEQATAGKPQASLVALNIHTGEIVATVNDTGMSGVIAPGSTFKIVSSALLLKKGVVTPDTKVPCPKTAVAGQAFHNVDNFEIPDATFRQDFARSCNTAFVELRSKIGDSELATFSTDYFGLNSNAWQVGEGGTTDGTVPAAADDADKAAQMIGQGSLKMNPMTMASVVATAVTGQFHQPVLVRGGETYKNTKPLPKNVVSGIKDMMRACATSGTAASTFRGMPGVGAKTGTAEVGNGTNGWMVAYRGDIAVAVVVIGGESGSGSAGPIVRSFLSAVPA</sequence>
<evidence type="ECO:0000256" key="2">
    <source>
        <dbReference type="SAM" id="Phobius"/>
    </source>
</evidence>
<protein>
    <submittedName>
        <fullName evidence="4">Penicillin-binding transpeptidase domain-containing protein</fullName>
    </submittedName>
</protein>
<evidence type="ECO:0000259" key="3">
    <source>
        <dbReference type="Pfam" id="PF00905"/>
    </source>
</evidence>
<keyword evidence="2" id="KW-0472">Membrane</keyword>
<keyword evidence="5" id="KW-1185">Reference proteome</keyword>
<name>A0ABV3DKD3_9ACTN</name>
<dbReference type="EMBL" id="JBEZFP010000041">
    <property type="protein sequence ID" value="MEU8135349.1"/>
    <property type="molecule type" value="Genomic_DNA"/>
</dbReference>
<organism evidence="4 5">
    <name type="scientific">Streptodolium elevatio</name>
    <dbReference type="NCBI Taxonomy" id="3157996"/>
    <lineage>
        <taxon>Bacteria</taxon>
        <taxon>Bacillati</taxon>
        <taxon>Actinomycetota</taxon>
        <taxon>Actinomycetes</taxon>
        <taxon>Kitasatosporales</taxon>
        <taxon>Streptomycetaceae</taxon>
        <taxon>Streptodolium</taxon>
    </lineage>
</organism>
<feature type="transmembrane region" description="Helical" evidence="2">
    <location>
        <begin position="12"/>
        <end position="33"/>
    </location>
</feature>
<dbReference type="PANTHER" id="PTHR30627">
    <property type="entry name" value="PEPTIDOGLYCAN D,D-TRANSPEPTIDASE"/>
    <property type="match status" value="1"/>
</dbReference>